<protein>
    <submittedName>
        <fullName evidence="2">Uncharacterized protein</fullName>
    </submittedName>
</protein>
<feature type="compositionally biased region" description="Polar residues" evidence="1">
    <location>
        <begin position="107"/>
        <end position="128"/>
    </location>
</feature>
<evidence type="ECO:0000256" key="1">
    <source>
        <dbReference type="SAM" id="MobiDB-lite"/>
    </source>
</evidence>
<dbReference type="Proteomes" id="UP000070544">
    <property type="component" value="Unassembled WGS sequence"/>
</dbReference>
<organism evidence="2 3">
    <name type="scientific">Gonapodya prolifera (strain JEL478)</name>
    <name type="common">Monoblepharis prolifera</name>
    <dbReference type="NCBI Taxonomy" id="1344416"/>
    <lineage>
        <taxon>Eukaryota</taxon>
        <taxon>Fungi</taxon>
        <taxon>Fungi incertae sedis</taxon>
        <taxon>Chytridiomycota</taxon>
        <taxon>Chytridiomycota incertae sedis</taxon>
        <taxon>Monoblepharidomycetes</taxon>
        <taxon>Monoblepharidales</taxon>
        <taxon>Gonapodyaceae</taxon>
        <taxon>Gonapodya</taxon>
    </lineage>
</organism>
<reference evidence="2 3" key="1">
    <citation type="journal article" date="2015" name="Genome Biol. Evol.">
        <title>Phylogenomic analyses indicate that early fungi evolved digesting cell walls of algal ancestors of land plants.</title>
        <authorList>
            <person name="Chang Y."/>
            <person name="Wang S."/>
            <person name="Sekimoto S."/>
            <person name="Aerts A.L."/>
            <person name="Choi C."/>
            <person name="Clum A."/>
            <person name="LaButti K.M."/>
            <person name="Lindquist E.A."/>
            <person name="Yee Ngan C."/>
            <person name="Ohm R.A."/>
            <person name="Salamov A.A."/>
            <person name="Grigoriev I.V."/>
            <person name="Spatafora J.W."/>
            <person name="Berbee M.L."/>
        </authorList>
    </citation>
    <scope>NUCLEOTIDE SEQUENCE [LARGE SCALE GENOMIC DNA]</scope>
    <source>
        <strain evidence="2 3">JEL478</strain>
    </source>
</reference>
<feature type="compositionally biased region" description="Acidic residues" evidence="1">
    <location>
        <begin position="220"/>
        <end position="230"/>
    </location>
</feature>
<feature type="region of interest" description="Disordered" evidence="1">
    <location>
        <begin position="45"/>
        <end position="195"/>
    </location>
</feature>
<dbReference type="AlphaFoldDB" id="A0A139APK8"/>
<evidence type="ECO:0000313" key="3">
    <source>
        <dbReference type="Proteomes" id="UP000070544"/>
    </source>
</evidence>
<dbReference type="EMBL" id="KQ965742">
    <property type="protein sequence ID" value="KXS18443.1"/>
    <property type="molecule type" value="Genomic_DNA"/>
</dbReference>
<feature type="compositionally biased region" description="Acidic residues" evidence="1">
    <location>
        <begin position="85"/>
        <end position="95"/>
    </location>
</feature>
<feature type="compositionally biased region" description="Polar residues" evidence="1">
    <location>
        <begin position="56"/>
        <end position="83"/>
    </location>
</feature>
<feature type="region of interest" description="Disordered" evidence="1">
    <location>
        <begin position="208"/>
        <end position="237"/>
    </location>
</feature>
<keyword evidence="3" id="KW-1185">Reference proteome</keyword>
<accession>A0A139APK8</accession>
<name>A0A139APK8_GONPJ</name>
<proteinExistence type="predicted"/>
<evidence type="ECO:0000313" key="2">
    <source>
        <dbReference type="EMBL" id="KXS18443.1"/>
    </source>
</evidence>
<sequence length="287" mass="31791">MSFLKRRSALLRNVNKCLRENVRDYRAEIHQLGMDKRVAQELEYDLQEEERRKSGAVTTKPSQSDVTTNEKPTKTATSISPPSNDVEENQDEDDDLPSRAKPKKNAKTSSCAPSAQENGADSRTSTRNPPKAAKGNRASSSAPKGQTPIPPTERQPLAALNASKIPARNLKTDCGGKCQPEDVPNDENMLETSGRASLVIKSSQFSIPRVRRQKEVQVEERDESEEDAEEEPRAPEKVIRRGNLSLASGRRSTWNDKSFAVVSYDLEAPNRVARSFGGRFLSTIDSP</sequence>
<gene>
    <name evidence="2" type="ORF">M427DRAFT_210574</name>
</gene>